<feature type="region of interest" description="Disordered" evidence="5">
    <location>
        <begin position="1"/>
        <end position="89"/>
    </location>
</feature>
<evidence type="ECO:0000259" key="6">
    <source>
        <dbReference type="PROSITE" id="PS50102"/>
    </source>
</evidence>
<evidence type="ECO:0000313" key="8">
    <source>
        <dbReference type="Proteomes" id="UP000000689"/>
    </source>
</evidence>
<evidence type="ECO:0000313" key="7">
    <source>
        <dbReference type="EMBL" id="CCD25590.1"/>
    </source>
</evidence>
<dbReference type="Pfam" id="PF00076">
    <property type="entry name" value="RRM_1"/>
    <property type="match status" value="1"/>
</dbReference>
<comment type="subcellular location">
    <subcellularLocation>
        <location evidence="1">Nucleus</location>
        <location evidence="1">Nucleolus</location>
    </subcellularLocation>
</comment>
<dbReference type="PANTHER" id="PTHR46754">
    <property type="entry name" value="MKI67 FHA DOMAIN-INTERACTING NUCLEOLAR PHOSPHOPROTEIN"/>
    <property type="match status" value="1"/>
</dbReference>
<evidence type="ECO:0000256" key="3">
    <source>
        <dbReference type="ARBA" id="ARBA00023242"/>
    </source>
</evidence>
<dbReference type="EMBL" id="HE580272">
    <property type="protein sequence ID" value="CCD25590.1"/>
    <property type="molecule type" value="Genomic_DNA"/>
</dbReference>
<dbReference type="GO" id="GO:0019843">
    <property type="term" value="F:rRNA binding"/>
    <property type="evidence" value="ECO:0007669"/>
    <property type="project" value="EnsemblFungi"/>
</dbReference>
<keyword evidence="8" id="KW-1185">Reference proteome</keyword>
<dbReference type="AlphaFoldDB" id="G0WCS9"/>
<dbReference type="OrthoDB" id="21467at2759"/>
<dbReference type="HOGENOM" id="CLU_025741_2_0_1"/>
<dbReference type="GO" id="GO:0043023">
    <property type="term" value="F:ribosomal large subunit binding"/>
    <property type="evidence" value="ECO:0007669"/>
    <property type="project" value="EnsemblFungi"/>
</dbReference>
<accession>G0WCS9</accession>
<feature type="domain" description="RRM" evidence="6">
    <location>
        <begin position="97"/>
        <end position="175"/>
    </location>
</feature>
<dbReference type="RefSeq" id="XP_003670833.1">
    <property type="nucleotide sequence ID" value="XM_003670785.1"/>
</dbReference>
<dbReference type="InterPro" id="IPR035979">
    <property type="entry name" value="RBD_domain_sf"/>
</dbReference>
<dbReference type="Proteomes" id="UP000000689">
    <property type="component" value="Chromosome 6"/>
</dbReference>
<dbReference type="GO" id="GO:0000463">
    <property type="term" value="P:maturation of LSU-rRNA from tricistronic rRNA transcript (SSU-rRNA, 5.8S rRNA, LSU-rRNA)"/>
    <property type="evidence" value="ECO:0007669"/>
    <property type="project" value="EnsemblFungi"/>
</dbReference>
<feature type="compositionally biased region" description="Basic and acidic residues" evidence="5">
    <location>
        <begin position="65"/>
        <end position="82"/>
    </location>
</feature>
<evidence type="ECO:0000256" key="5">
    <source>
        <dbReference type="SAM" id="MobiDB-lite"/>
    </source>
</evidence>
<dbReference type="SMART" id="SM00360">
    <property type="entry name" value="RRM"/>
    <property type="match status" value="1"/>
</dbReference>
<name>G0WCS9_NAUDC</name>
<dbReference type="InterPro" id="IPR000504">
    <property type="entry name" value="RRM_dom"/>
</dbReference>
<feature type="compositionally biased region" description="Acidic residues" evidence="5">
    <location>
        <begin position="40"/>
        <end position="56"/>
    </location>
</feature>
<evidence type="ECO:0000256" key="1">
    <source>
        <dbReference type="ARBA" id="ARBA00004604"/>
    </source>
</evidence>
<dbReference type="PROSITE" id="PS50102">
    <property type="entry name" value="RRM"/>
    <property type="match status" value="1"/>
</dbReference>
<dbReference type="Gene3D" id="3.30.70.330">
    <property type="match status" value="1"/>
</dbReference>
<evidence type="ECO:0000256" key="2">
    <source>
        <dbReference type="ARBA" id="ARBA00022884"/>
    </source>
</evidence>
<sequence length="226" mass="26223">MVKSVIKKGKSIKDTSSPKEENIQEQQQEENIHVVSSSDEREDEEANKDIDDEIDGLSDAQSDSETTKHKIKKLDPKKKEQDNNSNKKKNALADYSSIIYVSRLPHGFHEKELSKYFSQFGNLKEVRLARNKKTGNSRHYGFIEFTSKDDAKVAEDTMNNYLLMGHLLQVRLLPKGTKIEKLYQYKKRAFNDMKVKKSSEQLKEKAKKKHEERVAKLVESGIEFKW</sequence>
<dbReference type="InterPro" id="IPR012677">
    <property type="entry name" value="Nucleotide-bd_a/b_plait_sf"/>
</dbReference>
<reference evidence="7 8" key="1">
    <citation type="journal article" date="2011" name="Proc. Natl. Acad. Sci. U.S.A.">
        <title>Evolutionary erosion of yeast sex chromosomes by mating-type switching accidents.</title>
        <authorList>
            <person name="Gordon J.L."/>
            <person name="Armisen D."/>
            <person name="Proux-Wera E."/>
            <person name="Oheigeartaigh S.S."/>
            <person name="Byrne K.P."/>
            <person name="Wolfe K.H."/>
        </authorList>
    </citation>
    <scope>NUCLEOTIDE SEQUENCE [LARGE SCALE GENOMIC DNA]</scope>
    <source>
        <strain evidence="8">ATCC 10597 / BCRC 20456 / CBS 421 / NBRC 0211 / NRRL Y-12639</strain>
    </source>
</reference>
<feature type="compositionally biased region" description="Basic residues" evidence="5">
    <location>
        <begin position="1"/>
        <end position="10"/>
    </location>
</feature>
<dbReference type="STRING" id="1071378.G0WCS9"/>
<keyword evidence="3" id="KW-0539">Nucleus</keyword>
<organism evidence="7 8">
    <name type="scientific">Naumovozyma dairenensis (strain ATCC 10597 / BCRC 20456 / CBS 421 / NBRC 0211 / NRRL Y-12639)</name>
    <name type="common">Saccharomyces dairenensis</name>
    <dbReference type="NCBI Taxonomy" id="1071378"/>
    <lineage>
        <taxon>Eukaryota</taxon>
        <taxon>Fungi</taxon>
        <taxon>Dikarya</taxon>
        <taxon>Ascomycota</taxon>
        <taxon>Saccharomycotina</taxon>
        <taxon>Saccharomycetes</taxon>
        <taxon>Saccharomycetales</taxon>
        <taxon>Saccharomycetaceae</taxon>
        <taxon>Naumovozyma</taxon>
    </lineage>
</organism>
<dbReference type="KEGG" id="ndi:NDAI_0F02720"/>
<dbReference type="GO" id="GO:0030687">
    <property type="term" value="C:preribosome, large subunit precursor"/>
    <property type="evidence" value="ECO:0007669"/>
    <property type="project" value="EnsemblFungi"/>
</dbReference>
<dbReference type="eggNOG" id="KOG4208">
    <property type="taxonomic scope" value="Eukaryota"/>
</dbReference>
<protein>
    <recommendedName>
        <fullName evidence="6">RRM domain-containing protein</fullName>
    </recommendedName>
</protein>
<evidence type="ECO:0000256" key="4">
    <source>
        <dbReference type="PROSITE-ProRule" id="PRU00176"/>
    </source>
</evidence>
<dbReference type="OMA" id="HGFHEKE"/>
<gene>
    <name evidence="7" type="primary">NDAI0F02720</name>
    <name evidence="7" type="ordered locus">NDAI_0F02720</name>
</gene>
<keyword evidence="2 4" id="KW-0694">RNA-binding</keyword>
<dbReference type="SUPFAM" id="SSF54928">
    <property type="entry name" value="RNA-binding domain, RBD"/>
    <property type="match status" value="1"/>
</dbReference>
<dbReference type="GO" id="GO:0005730">
    <property type="term" value="C:nucleolus"/>
    <property type="evidence" value="ECO:0007669"/>
    <property type="project" value="UniProtKB-SubCell"/>
</dbReference>
<feature type="compositionally biased region" description="Basic and acidic residues" evidence="5">
    <location>
        <begin position="11"/>
        <end position="22"/>
    </location>
</feature>
<dbReference type="GeneID" id="11496928"/>
<proteinExistence type="predicted"/>